<reference evidence="10 11" key="1">
    <citation type="submission" date="2019-09" db="EMBL/GenBank/DDBJ databases">
        <title>H2 Metabolism Revealed by Metagenomic Analysis in Subglacial Sediment of East Antarctica.</title>
        <authorList>
            <person name="Yang Z."/>
            <person name="Zhang Y."/>
            <person name="Lv Y."/>
            <person name="Yan W."/>
            <person name="Xiao X."/>
            <person name="Sun B."/>
            <person name="Ma H."/>
        </authorList>
    </citation>
    <scope>NUCLEOTIDE SEQUENCE [LARGE SCALE GENOMIC DNA]</scope>
    <source>
        <strain evidence="10">Bin2_2</strain>
    </source>
</reference>
<dbReference type="InterPro" id="IPR036217">
    <property type="entry name" value="MethylDNA_cys_MeTrfase_DNAb"/>
</dbReference>
<evidence type="ECO:0000256" key="3">
    <source>
        <dbReference type="ARBA" id="ARBA00011918"/>
    </source>
</evidence>
<accession>A0A7C9K9Z1</accession>
<evidence type="ECO:0000259" key="9">
    <source>
        <dbReference type="Pfam" id="PF01035"/>
    </source>
</evidence>
<comment type="caution">
    <text evidence="10">The sequence shown here is derived from an EMBL/GenBank/DDBJ whole genome shotgun (WGS) entry which is preliminary data.</text>
</comment>
<evidence type="ECO:0000256" key="5">
    <source>
        <dbReference type="ARBA" id="ARBA00022679"/>
    </source>
</evidence>
<proteinExistence type="inferred from homology"/>
<sequence>MRPYDAILPAPMCPLGACFSGDTLTRLDFLPVDSTVSASNSDARIRLLARELDAYWDSPSHAFDLPFAAQGTPFQLRVWNALTTIPVGHPTTYGTLAKRLGTAARAVGQACGGNPLPVLIPCHRVVAASGLGGFMHAATGAPLDVKTWLLNHEQNTG</sequence>
<evidence type="ECO:0000256" key="7">
    <source>
        <dbReference type="ARBA" id="ARBA00023204"/>
    </source>
</evidence>
<comment type="catalytic activity">
    <reaction evidence="8">
        <text>a 6-O-methyl-2'-deoxyguanosine in DNA + L-cysteinyl-[protein] = S-methyl-L-cysteinyl-[protein] + a 2'-deoxyguanosine in DNA</text>
        <dbReference type="Rhea" id="RHEA:24000"/>
        <dbReference type="Rhea" id="RHEA-COMP:10131"/>
        <dbReference type="Rhea" id="RHEA-COMP:10132"/>
        <dbReference type="Rhea" id="RHEA-COMP:11367"/>
        <dbReference type="Rhea" id="RHEA-COMP:11368"/>
        <dbReference type="ChEBI" id="CHEBI:29950"/>
        <dbReference type="ChEBI" id="CHEBI:82612"/>
        <dbReference type="ChEBI" id="CHEBI:85445"/>
        <dbReference type="ChEBI" id="CHEBI:85448"/>
        <dbReference type="EC" id="2.1.1.63"/>
    </reaction>
</comment>
<dbReference type="NCBIfam" id="TIGR00589">
    <property type="entry name" value="ogt"/>
    <property type="match status" value="1"/>
</dbReference>
<evidence type="ECO:0000256" key="1">
    <source>
        <dbReference type="ARBA" id="ARBA00001286"/>
    </source>
</evidence>
<dbReference type="Pfam" id="PF01035">
    <property type="entry name" value="DNA_binding_1"/>
    <property type="match status" value="1"/>
</dbReference>
<name>A0A7C9K9Z1_9PROT</name>
<dbReference type="EMBL" id="JAAFGW010000042">
    <property type="protein sequence ID" value="NDP47612.1"/>
    <property type="molecule type" value="Genomic_DNA"/>
</dbReference>
<dbReference type="PANTHER" id="PTHR10815">
    <property type="entry name" value="METHYLATED-DNA--PROTEIN-CYSTEINE METHYLTRANSFERASE"/>
    <property type="match status" value="1"/>
</dbReference>
<dbReference type="InterPro" id="IPR001497">
    <property type="entry name" value="MethylDNA_cys_MeTrfase_AS"/>
</dbReference>
<dbReference type="Proteomes" id="UP000483432">
    <property type="component" value="Unassembled WGS sequence"/>
</dbReference>
<gene>
    <name evidence="10" type="ORF">GZ085_04320</name>
</gene>
<dbReference type="SUPFAM" id="SSF53155">
    <property type="entry name" value="Methylated DNA-protein cysteine methyltransferase domain"/>
    <property type="match status" value="1"/>
</dbReference>
<dbReference type="EC" id="2.1.1.63" evidence="3"/>
<dbReference type="Gene3D" id="1.10.10.10">
    <property type="entry name" value="Winged helix-like DNA-binding domain superfamily/Winged helix DNA-binding domain"/>
    <property type="match status" value="1"/>
</dbReference>
<dbReference type="FunFam" id="1.10.10.10:FF:000214">
    <property type="entry name" value="Methylated-DNA--protein-cysteine methyltransferase"/>
    <property type="match status" value="1"/>
</dbReference>
<evidence type="ECO:0000313" key="11">
    <source>
        <dbReference type="Proteomes" id="UP000483432"/>
    </source>
</evidence>
<dbReference type="AlphaFoldDB" id="A0A7C9K9Z1"/>
<evidence type="ECO:0000256" key="6">
    <source>
        <dbReference type="ARBA" id="ARBA00022763"/>
    </source>
</evidence>
<organism evidence="10 11">
    <name type="scientific">Sulfuriferula multivorans</name>
    <dbReference type="NCBI Taxonomy" id="1559896"/>
    <lineage>
        <taxon>Bacteria</taxon>
        <taxon>Pseudomonadati</taxon>
        <taxon>Pseudomonadota</taxon>
        <taxon>Betaproteobacteria</taxon>
        <taxon>Nitrosomonadales</taxon>
        <taxon>Sulfuricellaceae</taxon>
        <taxon>Sulfuriferula</taxon>
    </lineage>
</organism>
<dbReference type="InterPro" id="IPR014048">
    <property type="entry name" value="MethylDNA_cys_MeTrfase_DNA-bd"/>
</dbReference>
<dbReference type="InterPro" id="IPR036388">
    <property type="entry name" value="WH-like_DNA-bd_sf"/>
</dbReference>
<evidence type="ECO:0000256" key="8">
    <source>
        <dbReference type="ARBA" id="ARBA00049348"/>
    </source>
</evidence>
<evidence type="ECO:0000256" key="2">
    <source>
        <dbReference type="ARBA" id="ARBA00008711"/>
    </source>
</evidence>
<keyword evidence="5 10" id="KW-0808">Transferase</keyword>
<feature type="domain" description="Methylated-DNA-[protein]-cysteine S-methyltransferase DNA binding" evidence="9">
    <location>
        <begin position="73"/>
        <end position="154"/>
    </location>
</feature>
<evidence type="ECO:0000313" key="10">
    <source>
        <dbReference type="EMBL" id="NDP47612.1"/>
    </source>
</evidence>
<dbReference type="GO" id="GO:0003908">
    <property type="term" value="F:methylated-DNA-[protein]-cysteine S-methyltransferase activity"/>
    <property type="evidence" value="ECO:0007669"/>
    <property type="project" value="UniProtKB-EC"/>
</dbReference>
<keyword evidence="7" id="KW-0234">DNA repair</keyword>
<keyword evidence="4 10" id="KW-0489">Methyltransferase</keyword>
<dbReference type="GO" id="GO:0006281">
    <property type="term" value="P:DNA repair"/>
    <property type="evidence" value="ECO:0007669"/>
    <property type="project" value="UniProtKB-KW"/>
</dbReference>
<dbReference type="PANTHER" id="PTHR10815:SF13">
    <property type="entry name" value="METHYLATED-DNA--PROTEIN-CYSTEINE METHYLTRANSFERASE"/>
    <property type="match status" value="1"/>
</dbReference>
<dbReference type="PROSITE" id="PS00374">
    <property type="entry name" value="MGMT"/>
    <property type="match status" value="1"/>
</dbReference>
<keyword evidence="6" id="KW-0227">DNA damage</keyword>
<evidence type="ECO:0000256" key="4">
    <source>
        <dbReference type="ARBA" id="ARBA00022603"/>
    </source>
</evidence>
<comment type="catalytic activity">
    <reaction evidence="1">
        <text>a 4-O-methyl-thymidine in DNA + L-cysteinyl-[protein] = a thymidine in DNA + S-methyl-L-cysteinyl-[protein]</text>
        <dbReference type="Rhea" id="RHEA:53428"/>
        <dbReference type="Rhea" id="RHEA-COMP:10131"/>
        <dbReference type="Rhea" id="RHEA-COMP:10132"/>
        <dbReference type="Rhea" id="RHEA-COMP:13555"/>
        <dbReference type="Rhea" id="RHEA-COMP:13556"/>
        <dbReference type="ChEBI" id="CHEBI:29950"/>
        <dbReference type="ChEBI" id="CHEBI:82612"/>
        <dbReference type="ChEBI" id="CHEBI:137386"/>
        <dbReference type="ChEBI" id="CHEBI:137387"/>
        <dbReference type="EC" id="2.1.1.63"/>
    </reaction>
</comment>
<dbReference type="CDD" id="cd06445">
    <property type="entry name" value="ATase"/>
    <property type="match status" value="1"/>
</dbReference>
<protein>
    <recommendedName>
        <fullName evidence="3">methylated-DNA--[protein]-cysteine S-methyltransferase</fullName>
        <ecNumber evidence="3">2.1.1.63</ecNumber>
    </recommendedName>
</protein>
<dbReference type="InterPro" id="IPR036631">
    <property type="entry name" value="MGMT_N_sf"/>
</dbReference>
<dbReference type="GO" id="GO:0032259">
    <property type="term" value="P:methylation"/>
    <property type="evidence" value="ECO:0007669"/>
    <property type="project" value="UniProtKB-KW"/>
</dbReference>
<dbReference type="SUPFAM" id="SSF46767">
    <property type="entry name" value="Methylated DNA-protein cysteine methyltransferase, C-terminal domain"/>
    <property type="match status" value="1"/>
</dbReference>
<comment type="similarity">
    <text evidence="2">Belongs to the MGMT family.</text>
</comment>